<name>A0ABS2Q8Q6_9BACL</name>
<comment type="caution">
    <text evidence="1">The sequence shown here is derived from an EMBL/GenBank/DDBJ whole genome shotgun (WGS) entry which is preliminary data.</text>
</comment>
<protein>
    <submittedName>
        <fullName evidence="1">Uncharacterized protein</fullName>
    </submittedName>
</protein>
<sequence>MTHWRLTGKECGQSKRMVTKKTWRSLVFIKRKESILLAKNEAKARDACGKSEPSETPQIPVYLRRLTDRPRQASSWSVIFVIKRLGEV</sequence>
<organism evidence="1 2">
    <name type="scientific">Sporolactobacillus spathodeae</name>
    <dbReference type="NCBI Taxonomy" id="1465502"/>
    <lineage>
        <taxon>Bacteria</taxon>
        <taxon>Bacillati</taxon>
        <taxon>Bacillota</taxon>
        <taxon>Bacilli</taxon>
        <taxon>Bacillales</taxon>
        <taxon>Sporolactobacillaceae</taxon>
        <taxon>Sporolactobacillus</taxon>
    </lineage>
</organism>
<evidence type="ECO:0000313" key="1">
    <source>
        <dbReference type="EMBL" id="MBM7658169.1"/>
    </source>
</evidence>
<evidence type="ECO:0000313" key="2">
    <source>
        <dbReference type="Proteomes" id="UP000823201"/>
    </source>
</evidence>
<keyword evidence="2" id="KW-1185">Reference proteome</keyword>
<proteinExistence type="predicted"/>
<dbReference type="Proteomes" id="UP000823201">
    <property type="component" value="Unassembled WGS sequence"/>
</dbReference>
<accession>A0ABS2Q8Q6</accession>
<dbReference type="EMBL" id="JAFBEV010000013">
    <property type="protein sequence ID" value="MBM7658169.1"/>
    <property type="molecule type" value="Genomic_DNA"/>
</dbReference>
<reference evidence="1 2" key="1">
    <citation type="submission" date="2021-01" db="EMBL/GenBank/DDBJ databases">
        <title>Genomic Encyclopedia of Type Strains, Phase IV (KMG-IV): sequencing the most valuable type-strain genomes for metagenomic binning, comparative biology and taxonomic classification.</title>
        <authorList>
            <person name="Goeker M."/>
        </authorList>
    </citation>
    <scope>NUCLEOTIDE SEQUENCE [LARGE SCALE GENOMIC DNA]</scope>
    <source>
        <strain evidence="1 2">DSM 100968</strain>
    </source>
</reference>
<gene>
    <name evidence="1" type="ORF">JOC27_001622</name>
</gene>